<gene>
    <name evidence="1" type="ORF">HORIV_10960</name>
</gene>
<evidence type="ECO:0000313" key="2">
    <source>
        <dbReference type="Proteomes" id="UP000289555"/>
    </source>
</evidence>
<keyword evidence="2" id="KW-1185">Reference proteome</keyword>
<organism evidence="1 2">
    <name type="scientific">Vreelandella olivaria</name>
    <dbReference type="NCBI Taxonomy" id="390919"/>
    <lineage>
        <taxon>Bacteria</taxon>
        <taxon>Pseudomonadati</taxon>
        <taxon>Pseudomonadota</taxon>
        <taxon>Gammaproteobacteria</taxon>
        <taxon>Oceanospirillales</taxon>
        <taxon>Halomonadaceae</taxon>
        <taxon>Vreelandella</taxon>
    </lineage>
</organism>
<name>A0ABM7GDS4_9GAMM</name>
<reference evidence="2" key="1">
    <citation type="journal article" date="2019" name="Microbiol. Resour. Announc.">
        <title>Complete Genome Sequence of Halomonas olivaria, a Moderately Halophilic Bacterium Isolated from Olive Processing Effluents, Obtained by Nanopore Sequencing.</title>
        <authorList>
            <person name="Nagata S."/>
            <person name="Ii K.M."/>
            <person name="Tsukimi T."/>
            <person name="Miura M.C."/>
            <person name="Galipon J."/>
            <person name="Arakawa K."/>
        </authorList>
    </citation>
    <scope>NUCLEOTIDE SEQUENCE [LARGE SCALE GENOMIC DNA]</scope>
    <source>
        <strain evidence="2">TYRC17</strain>
    </source>
</reference>
<proteinExistence type="predicted"/>
<accession>A0ABM7GDS4</accession>
<evidence type="ECO:0000313" key="1">
    <source>
        <dbReference type="EMBL" id="BBI48675.1"/>
    </source>
</evidence>
<sequence length="59" mass="6257">MPSETSLKNLDLTLLAQRLGRLCKQLGVEVTAAESCTGAALPALLPPLREALLTLRPAM</sequence>
<dbReference type="EMBL" id="AP019416">
    <property type="protein sequence ID" value="BBI48675.1"/>
    <property type="molecule type" value="Genomic_DNA"/>
</dbReference>
<protein>
    <submittedName>
        <fullName evidence="1">Uncharacterized protein</fullName>
    </submittedName>
</protein>
<dbReference type="Proteomes" id="UP000289555">
    <property type="component" value="Chromosome"/>
</dbReference>